<dbReference type="InterPro" id="IPR020422">
    <property type="entry name" value="TYR_PHOSPHATASE_DUAL_dom"/>
</dbReference>
<evidence type="ECO:0000256" key="2">
    <source>
        <dbReference type="ARBA" id="ARBA00022912"/>
    </source>
</evidence>
<dbReference type="Pfam" id="PF00782">
    <property type="entry name" value="DSPc"/>
    <property type="match status" value="1"/>
</dbReference>
<evidence type="ECO:0000313" key="6">
    <source>
        <dbReference type="EMBL" id="KAF5326721.1"/>
    </source>
</evidence>
<dbReference type="InterPro" id="IPR016130">
    <property type="entry name" value="Tyr_Pase_AS"/>
</dbReference>
<comment type="caution">
    <text evidence="6">The sequence shown here is derived from an EMBL/GenBank/DDBJ whole genome shotgun (WGS) entry which is preliminary data.</text>
</comment>
<feature type="region of interest" description="Disordered" evidence="3">
    <location>
        <begin position="1138"/>
        <end position="1161"/>
    </location>
</feature>
<keyword evidence="2" id="KW-0904">Protein phosphatase</keyword>
<feature type="region of interest" description="Disordered" evidence="3">
    <location>
        <begin position="913"/>
        <end position="958"/>
    </location>
</feature>
<organism evidence="6 7">
    <name type="scientific">Psilocybe cf. subviscida</name>
    <dbReference type="NCBI Taxonomy" id="2480587"/>
    <lineage>
        <taxon>Eukaryota</taxon>
        <taxon>Fungi</taxon>
        <taxon>Dikarya</taxon>
        <taxon>Basidiomycota</taxon>
        <taxon>Agaricomycotina</taxon>
        <taxon>Agaricomycetes</taxon>
        <taxon>Agaricomycetidae</taxon>
        <taxon>Agaricales</taxon>
        <taxon>Agaricineae</taxon>
        <taxon>Strophariaceae</taxon>
        <taxon>Psilocybe</taxon>
    </lineage>
</organism>
<keyword evidence="1" id="KW-0378">Hydrolase</keyword>
<gene>
    <name evidence="6" type="ORF">D9619_004063</name>
</gene>
<dbReference type="PANTHER" id="PTHR47550">
    <property type="entry name" value="DUAL SPECIFICITY PROTEIN PHOSPHATASE PPS1"/>
    <property type="match status" value="1"/>
</dbReference>
<dbReference type="InterPro" id="IPR047949">
    <property type="entry name" value="PPS1_DSP"/>
</dbReference>
<reference evidence="6 7" key="1">
    <citation type="journal article" date="2020" name="ISME J.">
        <title>Uncovering the hidden diversity of litter-decomposition mechanisms in mushroom-forming fungi.</title>
        <authorList>
            <person name="Floudas D."/>
            <person name="Bentzer J."/>
            <person name="Ahren D."/>
            <person name="Johansson T."/>
            <person name="Persson P."/>
            <person name="Tunlid A."/>
        </authorList>
    </citation>
    <scope>NUCLEOTIDE SEQUENCE [LARGE SCALE GENOMIC DNA]</scope>
    <source>
        <strain evidence="6 7">CBS 101986</strain>
    </source>
</reference>
<feature type="region of interest" description="Disordered" evidence="3">
    <location>
        <begin position="114"/>
        <end position="148"/>
    </location>
</feature>
<dbReference type="Gene3D" id="3.90.190.10">
    <property type="entry name" value="Protein tyrosine phosphatase superfamily"/>
    <property type="match status" value="1"/>
</dbReference>
<dbReference type="OrthoDB" id="273181at2759"/>
<feature type="compositionally biased region" description="Basic and acidic residues" evidence="3">
    <location>
        <begin position="1138"/>
        <end position="1159"/>
    </location>
</feature>
<feature type="region of interest" description="Disordered" evidence="3">
    <location>
        <begin position="59"/>
        <end position="86"/>
    </location>
</feature>
<feature type="compositionally biased region" description="Pro residues" evidence="3">
    <location>
        <begin position="1033"/>
        <end position="1049"/>
    </location>
</feature>
<evidence type="ECO:0000259" key="4">
    <source>
        <dbReference type="PROSITE" id="PS50054"/>
    </source>
</evidence>
<dbReference type="PROSITE" id="PS50056">
    <property type="entry name" value="TYR_PHOSPHATASE_2"/>
    <property type="match status" value="1"/>
</dbReference>
<dbReference type="CDD" id="cd14516">
    <property type="entry name" value="DSP_fungal_PPS1"/>
    <property type="match status" value="1"/>
</dbReference>
<dbReference type="EMBL" id="JAACJJ010000014">
    <property type="protein sequence ID" value="KAF5326721.1"/>
    <property type="molecule type" value="Genomic_DNA"/>
</dbReference>
<dbReference type="InterPro" id="IPR000387">
    <property type="entry name" value="Tyr_Pase_dom"/>
</dbReference>
<feature type="domain" description="Tyrosine specific protein phosphatases" evidence="5">
    <location>
        <begin position="1430"/>
        <end position="1506"/>
    </location>
</feature>
<dbReference type="GO" id="GO:0005634">
    <property type="term" value="C:nucleus"/>
    <property type="evidence" value="ECO:0007669"/>
    <property type="project" value="GOC"/>
</dbReference>
<proteinExistence type="predicted"/>
<dbReference type="Proteomes" id="UP000567179">
    <property type="component" value="Unassembled WGS sequence"/>
</dbReference>
<sequence>MSGSAQPPVPTISGAEFAEKHLQHALAHPPDSVLFPFLHGLEGDNHAQNTFFASSNFTGASGTSSAPSCGRRYPDLNDGPRKLPPPPVPAYRGLVWVVCEDDLRTAGDTVSLSILRRRPMPQAPGEPIPTSSSDDDYEDEDDEDDDDFMDEDEEEDLLFESADVLDERMEVDVDVLQAFKKDPLTKAPAQDLDEDEQRMHRMVLRTVEQSEETTAAIAAKRSPESAASLLGIVSDANPPSSSPSPTPSDSSPSSSRSSHSTSSLVTTSNTEATNTEDGSSNPSSPTSPSSPASFLLCTPEMSLETQGDHVRIIHPGDSHDGGVLDDTMPALGDKIEKEDMHNEGAHMHPVARRPAVTLNSTVPATVGNDSAHRLSIQTALPLAVTPTPTPSETGLCIPDVATDDTPVHSPAAEKKHTSTTSDSKPNAAGKSPKSRPSLKKPTNPSAPPLLTSTFRPRELIRRVPRLLKADDGSDLASSMHEMVSVSAKEALSRDNDKSDNEDSWEFVPARIPDGISLRNFGIQVPIYATLSDVVIYSPYGATPSAIALAKRFQSAISAKRHERMRMRDHFNASMGQECEAQTSADDAGLPTYNVYVLDASEEDLRKELPHLMMRIYGTGVPGGPGDGAHTDASNGHVVELDKDGRTTNQCPPGSGHCATGGGVDGASNLDGMEVDPPTPDVDQLLCDIRRGEDIANSPNTVNFAVRERDEMRDLTKASEIITLQHATPPTSTLALSSSTFSASASSDVSTSSTPWDPRCGQVFLGNSMDVPLVQDASGQGQFKHAANSAPDSDEHARWDWHNLTRHLRKVDGLLAEYDAAIEEALDGPAPSSADSEARLQPLEDDPFNYVATNDPVQGFGYDICVECHDLAPFPSAAHLRAAEEHLAMLDTMWREKWEKAWYEREERRARLEELELRRSSGSADTDSTRRSAAPGPPPPTPPRPPPHANSVIHLPFPSSPQNTQTTLLALLPVVRFLEQWVRPVQPLPIPKASTPEPPADPTSTTNSGARRWSSVTSLLPSFASFPGTGSKTPNPPPTAPPSALPPTPPRSRAMTSPASHHGPHPLTALQARTRPLKILMYSSDGYTESSVPALCLLMAIKGIMLPEAYLELQVEKRRSFFVYQSDLGVLKRVEARLREEREREREKEREREREREKLAADAYMTSAAGAINANGKRTALAPAASRGGQWTGAGTPASTSPSQAPSPSRHGSFTGRPAAKSVSFAHPPPQFAQQHKAQPVVVPPLPNAPSSATSVPPFAPGSLPPQAPTHPPVFSSSGTIHHTADTTDLSIPPQQQATGMSVVKGRPRAMTSPWLPSLFGGDHQSWFNDPRFDGSFPSRVLPFLYLGNLNHASNVYMLHALGITHVVSVGECALIPPPHHMPGHHGGSAYYRPTPGSHFVPGKGPAGQGCLWIEEREGRIKVLDIKGVCDDGIDTLEPQLEPICDWIDKAREEGGQVLVHCRVGVSRSATVTIAYVMKHLGLPLVDAYLIVRSRRLSVLIQPNMRLLYNLCGWEIKLAKERANGDQRRLKTELARTLTWPYLAKEVHALNEKYIH</sequence>
<dbReference type="PANTHER" id="PTHR47550:SF1">
    <property type="entry name" value="DUAL SPECIFICITY PROTEIN PHOSPHATASE PPS1"/>
    <property type="match status" value="1"/>
</dbReference>
<feature type="region of interest" description="Disordered" evidence="3">
    <location>
        <begin position="1179"/>
        <end position="1293"/>
    </location>
</feature>
<feature type="compositionally biased region" description="Low complexity" evidence="3">
    <location>
        <begin position="1195"/>
        <end position="1208"/>
    </location>
</feature>
<name>A0A8H5BPB5_9AGAR</name>
<evidence type="ECO:0000313" key="7">
    <source>
        <dbReference type="Proteomes" id="UP000567179"/>
    </source>
</evidence>
<feature type="compositionally biased region" description="Polar residues" evidence="3">
    <location>
        <begin position="269"/>
        <end position="278"/>
    </location>
</feature>
<accession>A0A8H5BPB5</accession>
<dbReference type="PROSITE" id="PS50054">
    <property type="entry name" value="TYR_PHOSPHATASE_DUAL"/>
    <property type="match status" value="1"/>
</dbReference>
<feature type="domain" description="Tyrosine-protein phosphatase" evidence="4">
    <location>
        <begin position="1336"/>
        <end position="1519"/>
    </location>
</feature>
<dbReference type="InterPro" id="IPR029021">
    <property type="entry name" value="Prot-tyrosine_phosphatase-like"/>
</dbReference>
<feature type="compositionally biased region" description="Acidic residues" evidence="3">
    <location>
        <begin position="133"/>
        <end position="148"/>
    </location>
</feature>
<dbReference type="InterPro" id="IPR053239">
    <property type="entry name" value="Dual_spec_PTase"/>
</dbReference>
<dbReference type="GO" id="GO:0008138">
    <property type="term" value="F:protein tyrosine/serine/threonine phosphatase activity"/>
    <property type="evidence" value="ECO:0007669"/>
    <property type="project" value="InterPro"/>
</dbReference>
<feature type="compositionally biased region" description="Low complexity" evidence="3">
    <location>
        <begin position="279"/>
        <end position="293"/>
    </location>
</feature>
<feature type="compositionally biased region" description="Pro residues" evidence="3">
    <location>
        <begin position="987"/>
        <end position="1000"/>
    </location>
</feature>
<feature type="region of interest" description="Disordered" evidence="3">
    <location>
        <begin position="232"/>
        <end position="294"/>
    </location>
</feature>
<dbReference type="PROSITE" id="PS00383">
    <property type="entry name" value="TYR_PHOSPHATASE_1"/>
    <property type="match status" value="1"/>
</dbReference>
<evidence type="ECO:0000259" key="5">
    <source>
        <dbReference type="PROSITE" id="PS50056"/>
    </source>
</evidence>
<evidence type="ECO:0000256" key="1">
    <source>
        <dbReference type="ARBA" id="ARBA00022801"/>
    </source>
</evidence>
<feature type="region of interest" description="Disordered" evidence="3">
    <location>
        <begin position="987"/>
        <end position="1066"/>
    </location>
</feature>
<dbReference type="InterPro" id="IPR000340">
    <property type="entry name" value="Dual-sp_phosphatase_cat-dom"/>
</dbReference>
<feature type="compositionally biased region" description="Polar residues" evidence="3">
    <location>
        <begin position="1274"/>
        <end position="1293"/>
    </location>
</feature>
<feature type="region of interest" description="Disordered" evidence="3">
    <location>
        <begin position="383"/>
        <end position="455"/>
    </location>
</feature>
<evidence type="ECO:0008006" key="8">
    <source>
        <dbReference type="Google" id="ProtNLM"/>
    </source>
</evidence>
<feature type="compositionally biased region" description="Low complexity" evidence="3">
    <location>
        <begin position="247"/>
        <end position="268"/>
    </location>
</feature>
<feature type="compositionally biased region" description="Pro residues" evidence="3">
    <location>
        <begin position="1257"/>
        <end position="1271"/>
    </location>
</feature>
<protein>
    <recommendedName>
        <fullName evidence="8">Protein-tyrosine-phosphatase</fullName>
    </recommendedName>
</protein>
<feature type="compositionally biased region" description="Pro residues" evidence="3">
    <location>
        <begin position="934"/>
        <end position="947"/>
    </location>
</feature>
<keyword evidence="7" id="KW-1185">Reference proteome</keyword>
<feature type="compositionally biased region" description="Polar residues" evidence="3">
    <location>
        <begin position="1001"/>
        <end position="1019"/>
    </location>
</feature>
<dbReference type="SMART" id="SM00195">
    <property type="entry name" value="DSPc"/>
    <property type="match status" value="1"/>
</dbReference>
<dbReference type="SUPFAM" id="SSF52799">
    <property type="entry name" value="(Phosphotyrosine protein) phosphatases II"/>
    <property type="match status" value="1"/>
</dbReference>
<feature type="compositionally biased region" description="Basic and acidic residues" evidence="3">
    <location>
        <begin position="72"/>
        <end position="81"/>
    </location>
</feature>
<dbReference type="GO" id="GO:0033260">
    <property type="term" value="P:nuclear DNA replication"/>
    <property type="evidence" value="ECO:0007669"/>
    <property type="project" value="InterPro"/>
</dbReference>
<evidence type="ECO:0000256" key="3">
    <source>
        <dbReference type="SAM" id="MobiDB-lite"/>
    </source>
</evidence>